<evidence type="ECO:0000313" key="2">
    <source>
        <dbReference type="Proteomes" id="UP001300692"/>
    </source>
</evidence>
<comment type="caution">
    <text evidence="1">The sequence shown here is derived from an EMBL/GenBank/DDBJ whole genome shotgun (WGS) entry which is preliminary data.</text>
</comment>
<proteinExistence type="predicted"/>
<accession>A0ABT3CR77</accession>
<name>A0ABT3CR77_9BACT</name>
<dbReference type="EMBL" id="JAOYOD010000001">
    <property type="protein sequence ID" value="MCV9386180.1"/>
    <property type="molecule type" value="Genomic_DNA"/>
</dbReference>
<sequence>MDRTPLYRYNVDDTLILNPGLRFLMIPNDTVQGIPLSDEYFFDVEQPTAVRLTWSNKELFYHELYHFVTLETDSIVTGTITSESLIANQESCIDMAHEHQRQLRMIKKIIDGYNERVSLLAEKYGLTEDSLFQVLAKEHHRTTGSPVFGH</sequence>
<evidence type="ECO:0000313" key="1">
    <source>
        <dbReference type="EMBL" id="MCV9386180.1"/>
    </source>
</evidence>
<organism evidence="1 2">
    <name type="scientific">Reichenbachiella ulvae</name>
    <dbReference type="NCBI Taxonomy" id="2980104"/>
    <lineage>
        <taxon>Bacteria</taxon>
        <taxon>Pseudomonadati</taxon>
        <taxon>Bacteroidota</taxon>
        <taxon>Cytophagia</taxon>
        <taxon>Cytophagales</taxon>
        <taxon>Reichenbachiellaceae</taxon>
        <taxon>Reichenbachiella</taxon>
    </lineage>
</organism>
<dbReference type="Proteomes" id="UP001300692">
    <property type="component" value="Unassembled WGS sequence"/>
</dbReference>
<reference evidence="1 2" key="1">
    <citation type="submission" date="2022-10" db="EMBL/GenBank/DDBJ databases">
        <title>Comparative genomics and taxonomic characterization of three novel marine species of genus Reichenbachiella exhibiting antioxidant and polysaccharide degradation activities.</title>
        <authorList>
            <person name="Muhammad N."/>
            <person name="Lee Y.-J."/>
            <person name="Ko J."/>
            <person name="Kim S.-G."/>
        </authorList>
    </citation>
    <scope>NUCLEOTIDE SEQUENCE [LARGE SCALE GENOMIC DNA]</scope>
    <source>
        <strain evidence="1 2">ABR2-5</strain>
    </source>
</reference>
<keyword evidence="2" id="KW-1185">Reference proteome</keyword>
<gene>
    <name evidence="1" type="ORF">N7U62_05865</name>
</gene>
<dbReference type="RefSeq" id="WP_264136965.1">
    <property type="nucleotide sequence ID" value="NZ_JAOYOD010000001.1"/>
</dbReference>
<protein>
    <submittedName>
        <fullName evidence="1">Uncharacterized protein</fullName>
    </submittedName>
</protein>